<dbReference type="AlphaFoldDB" id="A0A5J4V4P5"/>
<organism evidence="2 3">
    <name type="scientific">Streblomastix strix</name>
    <dbReference type="NCBI Taxonomy" id="222440"/>
    <lineage>
        <taxon>Eukaryota</taxon>
        <taxon>Metamonada</taxon>
        <taxon>Preaxostyla</taxon>
        <taxon>Oxymonadida</taxon>
        <taxon>Streblomastigidae</taxon>
        <taxon>Streblomastix</taxon>
    </lineage>
</organism>
<gene>
    <name evidence="2" type="ORF">EZS28_027417</name>
</gene>
<feature type="non-terminal residue" evidence="2">
    <location>
        <position position="263"/>
    </location>
</feature>
<protein>
    <submittedName>
        <fullName evidence="2">Uncharacterized protein</fullName>
    </submittedName>
</protein>
<dbReference type="Proteomes" id="UP000324800">
    <property type="component" value="Unassembled WGS sequence"/>
</dbReference>
<comment type="caution">
    <text evidence="2">The sequence shown here is derived from an EMBL/GenBank/DDBJ whole genome shotgun (WGS) entry which is preliminary data.</text>
</comment>
<feature type="compositionally biased region" description="Polar residues" evidence="1">
    <location>
        <begin position="210"/>
        <end position="222"/>
    </location>
</feature>
<proteinExistence type="predicted"/>
<accession>A0A5J4V4P5</accession>
<dbReference type="EMBL" id="SNRW01010077">
    <property type="protein sequence ID" value="KAA6377055.1"/>
    <property type="molecule type" value="Genomic_DNA"/>
</dbReference>
<reference evidence="2 3" key="1">
    <citation type="submission" date="2019-03" db="EMBL/GenBank/DDBJ databases">
        <title>Single cell metagenomics reveals metabolic interactions within the superorganism composed of flagellate Streblomastix strix and complex community of Bacteroidetes bacteria on its surface.</title>
        <authorList>
            <person name="Treitli S.C."/>
            <person name="Kolisko M."/>
            <person name="Husnik F."/>
            <person name="Keeling P."/>
            <person name="Hampl V."/>
        </authorList>
    </citation>
    <scope>NUCLEOTIDE SEQUENCE [LARGE SCALE GENOMIC DNA]</scope>
    <source>
        <strain evidence="2">ST1C</strain>
    </source>
</reference>
<sequence length="263" mass="29521">MNAFCQILEIDPLDPDQTIATPEEVPPKAITAARTLLAGLSGQETSQIDFYAEEPSKEQVVEARQRARAATDLITRRIPPKHNNQPVQPMLTFEQVLADLETKLLQQYRLLQGTLTQIVKRDWITTLKYNFADRHDRAREPTEDTTVTSNTSRIQQLNVEVVTSTTPDRMSTSSVCRHVINENCKLYRRTGLRTEKADCAASHRHDQEQAGDNATRMGSGSSEKTDTRNPTDCLFTTTESITVVELESILITQSLLQPTPSII</sequence>
<feature type="region of interest" description="Disordered" evidence="1">
    <location>
        <begin position="197"/>
        <end position="233"/>
    </location>
</feature>
<evidence type="ECO:0000313" key="3">
    <source>
        <dbReference type="Proteomes" id="UP000324800"/>
    </source>
</evidence>
<evidence type="ECO:0000313" key="2">
    <source>
        <dbReference type="EMBL" id="KAA6377055.1"/>
    </source>
</evidence>
<feature type="compositionally biased region" description="Basic and acidic residues" evidence="1">
    <location>
        <begin position="197"/>
        <end position="208"/>
    </location>
</feature>
<evidence type="ECO:0000256" key="1">
    <source>
        <dbReference type="SAM" id="MobiDB-lite"/>
    </source>
</evidence>
<name>A0A5J4V4P5_9EUKA</name>